<evidence type="ECO:0000313" key="4">
    <source>
        <dbReference type="Proteomes" id="UP001163046"/>
    </source>
</evidence>
<dbReference type="GO" id="GO:0005886">
    <property type="term" value="C:plasma membrane"/>
    <property type="evidence" value="ECO:0007669"/>
    <property type="project" value="TreeGrafter"/>
</dbReference>
<evidence type="ECO:0000259" key="2">
    <source>
        <dbReference type="PROSITE" id="PS50184"/>
    </source>
</evidence>
<proteinExistence type="predicted"/>
<feature type="chain" id="PRO_5040918665" description="VWFC domain-containing protein" evidence="1">
    <location>
        <begin position="24"/>
        <end position="317"/>
    </location>
</feature>
<dbReference type="Proteomes" id="UP001163046">
    <property type="component" value="Unassembled WGS sequence"/>
</dbReference>
<evidence type="ECO:0000256" key="1">
    <source>
        <dbReference type="SAM" id="SignalP"/>
    </source>
</evidence>
<dbReference type="SUPFAM" id="SSF49899">
    <property type="entry name" value="Concanavalin A-like lectins/glucanases"/>
    <property type="match status" value="1"/>
</dbReference>
<dbReference type="PANTHER" id="PTHR46439:SF1">
    <property type="entry name" value="CYSTEINE-RICH MOTOR NEURON 1 PROTEIN"/>
    <property type="match status" value="1"/>
</dbReference>
<comment type="caution">
    <text evidence="3">The sequence shown here is derived from an EMBL/GenBank/DDBJ whole genome shotgun (WGS) entry which is preliminary data.</text>
</comment>
<dbReference type="Gene3D" id="2.10.70.10">
    <property type="entry name" value="Complement Module, domain 1"/>
    <property type="match status" value="2"/>
</dbReference>
<feature type="signal peptide" evidence="1">
    <location>
        <begin position="1"/>
        <end position="23"/>
    </location>
</feature>
<gene>
    <name evidence="3" type="ORF">OS493_026290</name>
</gene>
<dbReference type="InterPro" id="IPR013320">
    <property type="entry name" value="ConA-like_dom_sf"/>
</dbReference>
<dbReference type="PANTHER" id="PTHR46439">
    <property type="entry name" value="CYSTEINE-RICH MOTOR NEURON 1 PROTEIN"/>
    <property type="match status" value="1"/>
</dbReference>
<dbReference type="AlphaFoldDB" id="A0A9X0D3R9"/>
<name>A0A9X0D3R9_9CNID</name>
<dbReference type="EMBL" id="MU825895">
    <property type="protein sequence ID" value="KAJ7383759.1"/>
    <property type="molecule type" value="Genomic_DNA"/>
</dbReference>
<reference evidence="3" key="1">
    <citation type="submission" date="2023-01" db="EMBL/GenBank/DDBJ databases">
        <title>Genome assembly of the deep-sea coral Lophelia pertusa.</title>
        <authorList>
            <person name="Herrera S."/>
            <person name="Cordes E."/>
        </authorList>
    </citation>
    <scope>NUCLEOTIDE SEQUENCE</scope>
    <source>
        <strain evidence="3">USNM1676648</strain>
        <tissue evidence="3">Polyp</tissue>
    </source>
</reference>
<dbReference type="SUPFAM" id="SSF57603">
    <property type="entry name" value="FnI-like domain"/>
    <property type="match status" value="2"/>
</dbReference>
<accession>A0A9X0D3R9</accession>
<dbReference type="InterPro" id="IPR052624">
    <property type="entry name" value="CRIM1"/>
</dbReference>
<dbReference type="Pfam" id="PF00093">
    <property type="entry name" value="VWC"/>
    <property type="match status" value="1"/>
</dbReference>
<organism evidence="3 4">
    <name type="scientific">Desmophyllum pertusum</name>
    <dbReference type="NCBI Taxonomy" id="174260"/>
    <lineage>
        <taxon>Eukaryota</taxon>
        <taxon>Metazoa</taxon>
        <taxon>Cnidaria</taxon>
        <taxon>Anthozoa</taxon>
        <taxon>Hexacorallia</taxon>
        <taxon>Scleractinia</taxon>
        <taxon>Caryophylliina</taxon>
        <taxon>Caryophylliidae</taxon>
        <taxon>Desmophyllum</taxon>
    </lineage>
</organism>
<protein>
    <recommendedName>
        <fullName evidence="2">VWFC domain-containing protein</fullName>
    </recommendedName>
</protein>
<dbReference type="PROSITE" id="PS50184">
    <property type="entry name" value="VWFC_2"/>
    <property type="match status" value="1"/>
</dbReference>
<dbReference type="InterPro" id="IPR001007">
    <property type="entry name" value="VWF_dom"/>
</dbReference>
<evidence type="ECO:0000313" key="3">
    <source>
        <dbReference type="EMBL" id="KAJ7383759.1"/>
    </source>
</evidence>
<feature type="domain" description="VWFC" evidence="2">
    <location>
        <begin position="232"/>
        <end position="312"/>
    </location>
</feature>
<keyword evidence="1" id="KW-0732">Signal</keyword>
<dbReference type="OrthoDB" id="5946158at2759"/>
<dbReference type="Gene3D" id="2.60.120.200">
    <property type="match status" value="1"/>
</dbReference>
<sequence length="317" mass="34468">MARFCDVIFAAILVFFLTEGTSSTGDLAKEINIFKEVGLGDKAFAGVTSTTGQNDKSTAYHFTTSTPNLLSSPKAFGQADNLIHNSHDFIVSAYAKIDANSRYSNPIVSISSKDGHEFGNSRGKGLDITVTVQLKGAQTKTFTAQSNRYLDYTKWFKITNRFKGDLQDVKLMLGSSLNDCPSMAKCKCSDVLGTKNCVVDGNKYEDGTRWTKDKCTICQCKWGQVICTHTCQACKDNGQTYLHGETWKSGNDSCQNCKCEEGNTTCSPPPCPKPDCSGKSGDLITPKESAASLQRGPVSGNRQGLQNMFLCSNVLQL</sequence>
<keyword evidence="4" id="KW-1185">Reference proteome</keyword>